<dbReference type="Proteomes" id="UP000318720">
    <property type="component" value="Unassembled WGS sequence"/>
</dbReference>
<dbReference type="AlphaFoldDB" id="A0AAE8W520"/>
<comment type="similarity">
    <text evidence="1">Belongs to the TolB family.</text>
</comment>
<dbReference type="PANTHER" id="PTHR36842">
    <property type="entry name" value="PROTEIN TOLB HOMOLOG"/>
    <property type="match status" value="1"/>
</dbReference>
<gene>
    <name evidence="2" type="ORF">Sipo8835_12965</name>
</gene>
<evidence type="ECO:0000256" key="1">
    <source>
        <dbReference type="ARBA" id="ARBA00009820"/>
    </source>
</evidence>
<organism evidence="2 3">
    <name type="scientific">Streptomyces ipomoeae</name>
    <dbReference type="NCBI Taxonomy" id="103232"/>
    <lineage>
        <taxon>Bacteria</taxon>
        <taxon>Bacillati</taxon>
        <taxon>Actinomycetota</taxon>
        <taxon>Actinomycetes</taxon>
        <taxon>Kitasatosporales</taxon>
        <taxon>Streptomycetaceae</taxon>
        <taxon>Streptomyces</taxon>
    </lineage>
</organism>
<sequence length="339" mass="36071">MTVIVTEATNASAALAPESGTVVLDLLNVLWEIPAAGGDAVALTGPEDDASLPDFSPDGRRIVCQAYTDGNFHLWLMNADGTGRRQLTSGLVDHREPRFSPDGTRIACAAETDGRYAIHVIDVESGEKTVWTTGTAQEAQPFWRPDGTAIVFTSGTNDAPRVIEQVTSEGARTTLAEVTTGRVAGPSCSPDGARLAYVHLTNTGTALVVDGRTVSDEKDVFPFAARWIGPDELLYTADGGLRRRTLREGTARNVPFRVRVTVPEVHERPAATRDFDATGSRPVKGVLGPALSPDGGSVAFGALGDLWVVRRGKAPKAIVSDGYRNTDPAWLPNAVVKRS</sequence>
<evidence type="ECO:0008006" key="4">
    <source>
        <dbReference type="Google" id="ProtNLM"/>
    </source>
</evidence>
<dbReference type="SUPFAM" id="SSF69304">
    <property type="entry name" value="Tricorn protease N-terminal domain"/>
    <property type="match status" value="1"/>
</dbReference>
<evidence type="ECO:0000313" key="3">
    <source>
        <dbReference type="Proteomes" id="UP000318720"/>
    </source>
</evidence>
<dbReference type="Gene3D" id="2.120.10.30">
    <property type="entry name" value="TolB, C-terminal domain"/>
    <property type="match status" value="1"/>
</dbReference>
<dbReference type="InterPro" id="IPR011659">
    <property type="entry name" value="WD40"/>
</dbReference>
<accession>A0AAE8W520</accession>
<evidence type="ECO:0000313" key="2">
    <source>
        <dbReference type="EMBL" id="TQE35394.1"/>
    </source>
</evidence>
<name>A0AAE8W520_9ACTN</name>
<reference evidence="2 3" key="1">
    <citation type="submission" date="2019-03" db="EMBL/GenBank/DDBJ databases">
        <title>Comparative genomic analyses of the sweetpotato soil rot pathogen, Streptomyces ipomoeae.</title>
        <authorList>
            <person name="Ruschel Soares N."/>
            <person name="Badger J.H."/>
            <person name="Huguet-Tapia J.C."/>
            <person name="Clark C.A."/>
            <person name="Pettis G.S."/>
        </authorList>
    </citation>
    <scope>NUCLEOTIDE SEQUENCE [LARGE SCALE GENOMIC DNA]</scope>
    <source>
        <strain evidence="2 3">88-35</strain>
    </source>
</reference>
<dbReference type="Pfam" id="PF07676">
    <property type="entry name" value="PD40"/>
    <property type="match status" value="3"/>
</dbReference>
<dbReference type="InterPro" id="IPR011042">
    <property type="entry name" value="6-blade_b-propeller_TolB-like"/>
</dbReference>
<dbReference type="PANTHER" id="PTHR36842:SF1">
    <property type="entry name" value="PROTEIN TOLB"/>
    <property type="match status" value="1"/>
</dbReference>
<protein>
    <recommendedName>
        <fullName evidence="4">Amidohydrolase</fullName>
    </recommendedName>
</protein>
<proteinExistence type="inferred from homology"/>
<dbReference type="EMBL" id="SPAZ01000109">
    <property type="protein sequence ID" value="TQE35394.1"/>
    <property type="molecule type" value="Genomic_DNA"/>
</dbReference>
<comment type="caution">
    <text evidence="2">The sequence shown here is derived from an EMBL/GenBank/DDBJ whole genome shotgun (WGS) entry which is preliminary data.</text>
</comment>